<protein>
    <submittedName>
        <fullName evidence="2">Cytoskeletal protein RodZ</fullName>
    </submittedName>
</protein>
<gene>
    <name evidence="2" type="ORF">J2792_001315</name>
</gene>
<feature type="transmembrane region" description="Helical" evidence="1">
    <location>
        <begin position="37"/>
        <end position="61"/>
    </location>
</feature>
<comment type="caution">
    <text evidence="2">The sequence shown here is derived from an EMBL/GenBank/DDBJ whole genome shotgun (WGS) entry which is preliminary data.</text>
</comment>
<keyword evidence="3" id="KW-1185">Reference proteome</keyword>
<dbReference type="Proteomes" id="UP001184150">
    <property type="component" value="Unassembled WGS sequence"/>
</dbReference>
<proteinExistence type="predicted"/>
<organism evidence="2 3">
    <name type="scientific">Novosphingobium capsulatum</name>
    <dbReference type="NCBI Taxonomy" id="13688"/>
    <lineage>
        <taxon>Bacteria</taxon>
        <taxon>Pseudomonadati</taxon>
        <taxon>Pseudomonadota</taxon>
        <taxon>Alphaproteobacteria</taxon>
        <taxon>Sphingomonadales</taxon>
        <taxon>Sphingomonadaceae</taxon>
        <taxon>Novosphingobium</taxon>
    </lineage>
</organism>
<keyword evidence="1" id="KW-0472">Membrane</keyword>
<dbReference type="EMBL" id="JAVDRD010000002">
    <property type="protein sequence ID" value="MDR6510455.1"/>
    <property type="molecule type" value="Genomic_DNA"/>
</dbReference>
<reference evidence="2 3" key="1">
    <citation type="submission" date="2023-07" db="EMBL/GenBank/DDBJ databases">
        <title>Sorghum-associated microbial communities from plants grown in Nebraska, USA.</title>
        <authorList>
            <person name="Schachtman D."/>
        </authorList>
    </citation>
    <scope>NUCLEOTIDE SEQUENCE [LARGE SCALE GENOMIC DNA]</scope>
    <source>
        <strain evidence="2 3">DS1027</strain>
    </source>
</reference>
<sequence length="316" mass="31777">MKQGVGRAPQVGASHRKEWGQVVVPGVGAGRRPVGRLVLRVAALGALALGALPLGTAAALAQDAAVSDKTLELEFWRSVSTSSDPEMYDAYLQQFPNGTFAPLAKVKAAALRRGATSSTAAAPATPPAPAIAAPVTVAAAPTAVTPPPAAAPTAAVAATAQAGPNETAAASLLASLAAAQETPAAPAAAVSAAAQAAAPAPQDITAGRPHLETVPAVVLPARFCSAEERNAFHAQTYRPAGEAAEANNGKAIAYLQSIQARYDAMAAGDADMRNALAKEARDYKPIADAAFQAQQALVRQFDALMAVPITSCGVAK</sequence>
<keyword evidence="1" id="KW-0812">Transmembrane</keyword>
<accession>A0ABU1MJF7</accession>
<evidence type="ECO:0000256" key="1">
    <source>
        <dbReference type="SAM" id="Phobius"/>
    </source>
</evidence>
<dbReference type="RefSeq" id="WP_309804709.1">
    <property type="nucleotide sequence ID" value="NZ_JAVDRD010000002.1"/>
</dbReference>
<evidence type="ECO:0000313" key="3">
    <source>
        <dbReference type="Proteomes" id="UP001184150"/>
    </source>
</evidence>
<evidence type="ECO:0000313" key="2">
    <source>
        <dbReference type="EMBL" id="MDR6510455.1"/>
    </source>
</evidence>
<keyword evidence="1" id="KW-1133">Transmembrane helix</keyword>
<name>A0ABU1MJF7_9SPHN</name>